<name>A0A024UMJ7_9STRA</name>
<organism evidence="2">
    <name type="scientific">Aphanomyces invadans</name>
    <dbReference type="NCBI Taxonomy" id="157072"/>
    <lineage>
        <taxon>Eukaryota</taxon>
        <taxon>Sar</taxon>
        <taxon>Stramenopiles</taxon>
        <taxon>Oomycota</taxon>
        <taxon>Saprolegniomycetes</taxon>
        <taxon>Saprolegniales</taxon>
        <taxon>Verrucalvaceae</taxon>
        <taxon>Aphanomyces</taxon>
    </lineage>
</organism>
<dbReference type="VEuPathDB" id="FungiDB:H310_02975"/>
<accession>A0A024UMJ7</accession>
<evidence type="ECO:0000256" key="1">
    <source>
        <dbReference type="SAM" id="MobiDB-lite"/>
    </source>
</evidence>
<dbReference type="AlphaFoldDB" id="A0A024UMJ7"/>
<evidence type="ECO:0000313" key="2">
    <source>
        <dbReference type="EMBL" id="ETW06838.1"/>
    </source>
</evidence>
<dbReference type="GeneID" id="20080025"/>
<sequence>MKLRWPSSGWVRSVVDPLHKRLDKASERPKMFLQWRRRKSTVSVTDDEELAPPAVMPTSVDPSIEATPSPKQKVAVPVKIPLEHLYKRETFVGGKKIPYTRLQTKQRRMRMIIYDRIHEDKAVHVF</sequence>
<dbReference type="RefSeq" id="XP_008864913.1">
    <property type="nucleotide sequence ID" value="XM_008866691.1"/>
</dbReference>
<proteinExistence type="predicted"/>
<gene>
    <name evidence="2" type="ORF">H310_02975</name>
</gene>
<reference evidence="2" key="1">
    <citation type="submission" date="2013-12" db="EMBL/GenBank/DDBJ databases">
        <title>The Genome Sequence of Aphanomyces invadans NJM9701.</title>
        <authorList>
            <consortium name="The Broad Institute Genomics Platform"/>
            <person name="Russ C."/>
            <person name="Tyler B."/>
            <person name="van West P."/>
            <person name="Dieguez-Uribeondo J."/>
            <person name="Young S.K."/>
            <person name="Zeng Q."/>
            <person name="Gargeya S."/>
            <person name="Fitzgerald M."/>
            <person name="Abouelleil A."/>
            <person name="Alvarado L."/>
            <person name="Chapman S.B."/>
            <person name="Gainer-Dewar J."/>
            <person name="Goldberg J."/>
            <person name="Griggs A."/>
            <person name="Gujja S."/>
            <person name="Hansen M."/>
            <person name="Howarth C."/>
            <person name="Imamovic A."/>
            <person name="Ireland A."/>
            <person name="Larimer J."/>
            <person name="McCowan C."/>
            <person name="Murphy C."/>
            <person name="Pearson M."/>
            <person name="Poon T.W."/>
            <person name="Priest M."/>
            <person name="Roberts A."/>
            <person name="Saif S."/>
            <person name="Shea T."/>
            <person name="Sykes S."/>
            <person name="Wortman J."/>
            <person name="Nusbaum C."/>
            <person name="Birren B."/>
        </authorList>
    </citation>
    <scope>NUCLEOTIDE SEQUENCE [LARGE SCALE GENOMIC DNA]</scope>
    <source>
        <strain evidence="2">NJM9701</strain>
    </source>
</reference>
<feature type="region of interest" description="Disordered" evidence="1">
    <location>
        <begin position="44"/>
        <end position="72"/>
    </location>
</feature>
<dbReference type="EMBL" id="KI913955">
    <property type="protein sequence ID" value="ETW06838.1"/>
    <property type="molecule type" value="Genomic_DNA"/>
</dbReference>
<dbReference type="OrthoDB" id="75903at2759"/>
<protein>
    <submittedName>
        <fullName evidence="2">Uncharacterized protein</fullName>
    </submittedName>
</protein>